<comment type="caution">
    <text evidence="1">The sequence shown here is derived from an EMBL/GenBank/DDBJ whole genome shotgun (WGS) entry which is preliminary data.</text>
</comment>
<sequence>MFLDENISYSRLSIHGSQLGLYYISSKILLQTWEVASQQCESYGWEESFTVISMGWFPDLGDKLGDKVGDEIWDLRGAGIFSISLLGEEIRLNVLDDSM</sequence>
<dbReference type="EMBL" id="BGPR01012398">
    <property type="protein sequence ID" value="GBN55887.1"/>
    <property type="molecule type" value="Genomic_DNA"/>
</dbReference>
<gene>
    <name evidence="1" type="ORF">AVEN_427_1</name>
</gene>
<keyword evidence="2" id="KW-1185">Reference proteome</keyword>
<protein>
    <submittedName>
        <fullName evidence="1">Uncharacterized protein</fullName>
    </submittedName>
</protein>
<name>A0A4Y2Q045_ARAVE</name>
<dbReference type="Proteomes" id="UP000499080">
    <property type="component" value="Unassembled WGS sequence"/>
</dbReference>
<reference evidence="1 2" key="1">
    <citation type="journal article" date="2019" name="Sci. Rep.">
        <title>Orb-weaving spider Araneus ventricosus genome elucidates the spidroin gene catalogue.</title>
        <authorList>
            <person name="Kono N."/>
            <person name="Nakamura H."/>
            <person name="Ohtoshi R."/>
            <person name="Moran D.A.P."/>
            <person name="Shinohara A."/>
            <person name="Yoshida Y."/>
            <person name="Fujiwara M."/>
            <person name="Mori M."/>
            <person name="Tomita M."/>
            <person name="Arakawa K."/>
        </authorList>
    </citation>
    <scope>NUCLEOTIDE SEQUENCE [LARGE SCALE GENOMIC DNA]</scope>
</reference>
<accession>A0A4Y2Q045</accession>
<organism evidence="1 2">
    <name type="scientific">Araneus ventricosus</name>
    <name type="common">Orbweaver spider</name>
    <name type="synonym">Epeira ventricosa</name>
    <dbReference type="NCBI Taxonomy" id="182803"/>
    <lineage>
        <taxon>Eukaryota</taxon>
        <taxon>Metazoa</taxon>
        <taxon>Ecdysozoa</taxon>
        <taxon>Arthropoda</taxon>
        <taxon>Chelicerata</taxon>
        <taxon>Arachnida</taxon>
        <taxon>Araneae</taxon>
        <taxon>Araneomorphae</taxon>
        <taxon>Entelegynae</taxon>
        <taxon>Araneoidea</taxon>
        <taxon>Araneidae</taxon>
        <taxon>Araneus</taxon>
    </lineage>
</organism>
<evidence type="ECO:0000313" key="1">
    <source>
        <dbReference type="EMBL" id="GBN55887.1"/>
    </source>
</evidence>
<evidence type="ECO:0000313" key="2">
    <source>
        <dbReference type="Proteomes" id="UP000499080"/>
    </source>
</evidence>
<dbReference type="AlphaFoldDB" id="A0A4Y2Q045"/>
<proteinExistence type="predicted"/>